<evidence type="ECO:0000256" key="3">
    <source>
        <dbReference type="ARBA" id="ARBA00023002"/>
    </source>
</evidence>
<dbReference type="PANTHER" id="PTHR43639">
    <property type="entry name" value="OXIDOREDUCTASE, SHORT-CHAIN DEHYDROGENASE/REDUCTASE FAMILY (AFU_ORTHOLOGUE AFUA_5G02870)"/>
    <property type="match status" value="1"/>
</dbReference>
<keyword evidence="3" id="KW-0560">Oxidoreductase</keyword>
<comment type="caution">
    <text evidence="4">The sequence shown here is derived from an EMBL/GenBank/DDBJ whole genome shotgun (WGS) entry which is preliminary data.</text>
</comment>
<sequence length="249" mass="26404">MNNQSQQVVLITGASSGIGQASAKILAENGAKIIACYNSNQQGAEETKQIVENTGSECLLIKADLTDKEQVDELVRQAIEAFGHIDVLVNNAGAAIKRSPFLDIDEDLWQTTYDVNVKSIFLVSQAVLKQMVPRKSGKVINISSVAARLGGPGESIHYASAKGAVSTLTVGLAKEFAPHGILVNGIAPGFIMTPFQDKFSTQERIEKIVPTIPIGRAGVSEDVAKVVAFLASDAANYMMGEMLTVSGGR</sequence>
<dbReference type="PRINTS" id="PR00080">
    <property type="entry name" value="SDRFAMILY"/>
</dbReference>
<gene>
    <name evidence="4" type="ORF">D0469_20195</name>
</gene>
<dbReference type="PRINTS" id="PR00081">
    <property type="entry name" value="GDHRDH"/>
</dbReference>
<dbReference type="InterPro" id="IPR002347">
    <property type="entry name" value="SDR_fam"/>
</dbReference>
<evidence type="ECO:0000256" key="1">
    <source>
        <dbReference type="ARBA" id="ARBA00006484"/>
    </source>
</evidence>
<dbReference type="GO" id="GO:0016491">
    <property type="term" value="F:oxidoreductase activity"/>
    <property type="evidence" value="ECO:0007669"/>
    <property type="project" value="UniProtKB-KW"/>
</dbReference>
<evidence type="ECO:0000313" key="5">
    <source>
        <dbReference type="Proteomes" id="UP000264541"/>
    </source>
</evidence>
<comment type="similarity">
    <text evidence="1">Belongs to the short-chain dehydrogenases/reductases (SDR) family.</text>
</comment>
<dbReference type="SUPFAM" id="SSF51735">
    <property type="entry name" value="NAD(P)-binding Rossmann-fold domains"/>
    <property type="match status" value="1"/>
</dbReference>
<dbReference type="OrthoDB" id="9803333at2"/>
<reference evidence="4 5" key="1">
    <citation type="submission" date="2018-08" db="EMBL/GenBank/DDBJ databases">
        <title>Bacillus chawlae sp. nov., Bacillus glennii sp. nov., and Bacillus saganii sp. nov. Isolated from the Vehicle Assembly Building at Kennedy Space Center where the Viking Spacecraft were Assembled.</title>
        <authorList>
            <person name="Seuylemezian A."/>
            <person name="Vaishampayan P."/>
        </authorList>
    </citation>
    <scope>NUCLEOTIDE SEQUENCE [LARGE SCALE GENOMIC DNA]</scope>
    <source>
        <strain evidence="4 5">V47-23a</strain>
    </source>
</reference>
<dbReference type="FunFam" id="3.40.50.720:FF:000084">
    <property type="entry name" value="Short-chain dehydrogenase reductase"/>
    <property type="match status" value="1"/>
</dbReference>
<dbReference type="PANTHER" id="PTHR43639:SF1">
    <property type="entry name" value="SHORT-CHAIN DEHYDROGENASE_REDUCTASE FAMILY PROTEIN"/>
    <property type="match status" value="1"/>
</dbReference>
<evidence type="ECO:0000313" key="4">
    <source>
        <dbReference type="EMBL" id="RFU62797.1"/>
    </source>
</evidence>
<keyword evidence="5" id="KW-1185">Reference proteome</keyword>
<dbReference type="NCBIfam" id="NF005559">
    <property type="entry name" value="PRK07231.1"/>
    <property type="match status" value="1"/>
</dbReference>
<dbReference type="Proteomes" id="UP000264541">
    <property type="component" value="Unassembled WGS sequence"/>
</dbReference>
<comment type="subunit">
    <text evidence="2">Homotetramer.</text>
</comment>
<organism evidence="4 5">
    <name type="scientific">Peribacillus saganii</name>
    <dbReference type="NCBI Taxonomy" id="2303992"/>
    <lineage>
        <taxon>Bacteria</taxon>
        <taxon>Bacillati</taxon>
        <taxon>Bacillota</taxon>
        <taxon>Bacilli</taxon>
        <taxon>Bacillales</taxon>
        <taxon>Bacillaceae</taxon>
        <taxon>Peribacillus</taxon>
    </lineage>
</organism>
<dbReference type="CDD" id="cd05233">
    <property type="entry name" value="SDR_c"/>
    <property type="match status" value="1"/>
</dbReference>
<name>A0A372LB61_9BACI</name>
<dbReference type="Gene3D" id="3.40.50.720">
    <property type="entry name" value="NAD(P)-binding Rossmann-like Domain"/>
    <property type="match status" value="1"/>
</dbReference>
<dbReference type="Pfam" id="PF13561">
    <property type="entry name" value="adh_short_C2"/>
    <property type="match status" value="1"/>
</dbReference>
<dbReference type="RefSeq" id="WP_117328519.1">
    <property type="nucleotide sequence ID" value="NZ_QVTE01000070.1"/>
</dbReference>
<dbReference type="EMBL" id="QVTE01000070">
    <property type="protein sequence ID" value="RFU62797.1"/>
    <property type="molecule type" value="Genomic_DNA"/>
</dbReference>
<dbReference type="InterPro" id="IPR020904">
    <property type="entry name" value="Sc_DH/Rdtase_CS"/>
</dbReference>
<evidence type="ECO:0000256" key="2">
    <source>
        <dbReference type="ARBA" id="ARBA00011881"/>
    </source>
</evidence>
<accession>A0A372LB61</accession>
<dbReference type="GO" id="GO:0008206">
    <property type="term" value="P:bile acid metabolic process"/>
    <property type="evidence" value="ECO:0007669"/>
    <property type="project" value="UniProtKB-ARBA"/>
</dbReference>
<dbReference type="AlphaFoldDB" id="A0A372LB61"/>
<dbReference type="InterPro" id="IPR036291">
    <property type="entry name" value="NAD(P)-bd_dom_sf"/>
</dbReference>
<protein>
    <submittedName>
        <fullName evidence="4">3-oxoacyl-ACP reductase FabG</fullName>
    </submittedName>
</protein>
<proteinExistence type="inferred from homology"/>
<dbReference type="PROSITE" id="PS00061">
    <property type="entry name" value="ADH_SHORT"/>
    <property type="match status" value="1"/>
</dbReference>